<protein>
    <submittedName>
        <fullName evidence="9">Homeotic protein distal-less</fullName>
    </submittedName>
</protein>
<dbReference type="PROSITE" id="PS50071">
    <property type="entry name" value="HOMEOBOX_2"/>
    <property type="match status" value="1"/>
</dbReference>
<dbReference type="InterPro" id="IPR020479">
    <property type="entry name" value="HD_metazoa"/>
</dbReference>
<evidence type="ECO:0000256" key="4">
    <source>
        <dbReference type="ARBA" id="ARBA00023242"/>
    </source>
</evidence>
<evidence type="ECO:0000256" key="6">
    <source>
        <dbReference type="RuleBase" id="RU000682"/>
    </source>
</evidence>
<evidence type="ECO:0000313" key="10">
    <source>
        <dbReference type="Proteomes" id="UP000770661"/>
    </source>
</evidence>
<feature type="domain" description="Homeobox" evidence="8">
    <location>
        <begin position="163"/>
        <end position="223"/>
    </location>
</feature>
<gene>
    <name evidence="9" type="primary">Dll</name>
    <name evidence="9" type="ORF">GWK47_022901</name>
</gene>
<dbReference type="InterPro" id="IPR001356">
    <property type="entry name" value="HD"/>
</dbReference>
<dbReference type="InterPro" id="IPR050460">
    <property type="entry name" value="Distal-less_Homeobox_TF"/>
</dbReference>
<dbReference type="SMART" id="SM00389">
    <property type="entry name" value="HOX"/>
    <property type="match status" value="1"/>
</dbReference>
<dbReference type="InterPro" id="IPR017970">
    <property type="entry name" value="Homeobox_CS"/>
</dbReference>
<name>A0A8J4XME9_CHIOP</name>
<keyword evidence="4 5" id="KW-0539">Nucleus</keyword>
<feature type="DNA-binding region" description="Homeobox" evidence="5">
    <location>
        <begin position="165"/>
        <end position="224"/>
    </location>
</feature>
<dbReference type="PRINTS" id="PR00024">
    <property type="entry name" value="HOMEOBOX"/>
</dbReference>
<evidence type="ECO:0000313" key="9">
    <source>
        <dbReference type="EMBL" id="KAG0710397.1"/>
    </source>
</evidence>
<dbReference type="PRINTS" id="PR00031">
    <property type="entry name" value="HTHREPRESSR"/>
</dbReference>
<dbReference type="InterPro" id="IPR009057">
    <property type="entry name" value="Homeodomain-like_sf"/>
</dbReference>
<reference evidence="9" key="1">
    <citation type="submission" date="2020-07" db="EMBL/GenBank/DDBJ databases">
        <title>The High-quality genome of the commercially important snow crab, Chionoecetes opilio.</title>
        <authorList>
            <person name="Jeong J.-H."/>
            <person name="Ryu S."/>
        </authorList>
    </citation>
    <scope>NUCLEOTIDE SEQUENCE</scope>
    <source>
        <strain evidence="9">MADBK_172401_WGS</strain>
        <tissue evidence="9">Digestive gland</tissue>
    </source>
</reference>
<dbReference type="Proteomes" id="UP000770661">
    <property type="component" value="Unassembled WGS sequence"/>
</dbReference>
<dbReference type="PROSITE" id="PS00027">
    <property type="entry name" value="HOMEOBOX_1"/>
    <property type="match status" value="1"/>
</dbReference>
<evidence type="ECO:0000256" key="7">
    <source>
        <dbReference type="SAM" id="MobiDB-lite"/>
    </source>
</evidence>
<dbReference type="PANTHER" id="PTHR24327">
    <property type="entry name" value="HOMEOBOX PROTEIN"/>
    <property type="match status" value="1"/>
</dbReference>
<keyword evidence="2 5" id="KW-0238">DNA-binding</keyword>
<feature type="compositionally biased region" description="Polar residues" evidence="7">
    <location>
        <begin position="250"/>
        <end position="260"/>
    </location>
</feature>
<keyword evidence="3 5" id="KW-0371">Homeobox</keyword>
<proteinExistence type="predicted"/>
<dbReference type="GO" id="GO:0000978">
    <property type="term" value="F:RNA polymerase II cis-regulatory region sequence-specific DNA binding"/>
    <property type="evidence" value="ECO:0007669"/>
    <property type="project" value="TreeGrafter"/>
</dbReference>
<dbReference type="PANTHER" id="PTHR24327:SF81">
    <property type="entry name" value="HOMEOTIC PROTEIN DISTAL-LESS-RELATED"/>
    <property type="match status" value="1"/>
</dbReference>
<keyword evidence="10" id="KW-1185">Reference proteome</keyword>
<evidence type="ECO:0000256" key="2">
    <source>
        <dbReference type="ARBA" id="ARBA00023125"/>
    </source>
</evidence>
<comment type="subcellular location">
    <subcellularLocation>
        <location evidence="1 5 6">Nucleus</location>
    </subcellularLocation>
</comment>
<feature type="region of interest" description="Disordered" evidence="7">
    <location>
        <begin position="250"/>
        <end position="305"/>
    </location>
</feature>
<dbReference type="Gene3D" id="1.10.10.60">
    <property type="entry name" value="Homeodomain-like"/>
    <property type="match status" value="1"/>
</dbReference>
<sequence>MCGTVLIVVSRPKTQGSAGSGLTSPLQRVAWRGPKYRGSTKTTGSPTAAFLRVIFLSRFGRRETKGGGRGSECSGMLDQELLAKGALADGQQQPPPHLSNPYSQFQQYQQSMAGYNNMGYGFPMYTQNGYGYPLTGYPHAPSPPTDVTEKTEGGEVRVTAKGKKVRKPRTIYSSLQLQQLNKMFQRTQYLALPERAELAAKLGLTQTQVKIWFQNRRSKYKKLYKAAQNGQLPGVDASEIAADLGANLSQMVSNGPESPSSPTPTDHGHDHPPPSVGADGGPLSPPPDDRPQSQPPTVSSHGEMVSPMMSQRDMVSPQIHVAKDMMAMNSAMMGAHGDQRREQVMMPPHHQWDPAHYMSYWNHYGDMAAHQMNHQIMT</sequence>
<dbReference type="SUPFAM" id="SSF46689">
    <property type="entry name" value="Homeodomain-like"/>
    <property type="match status" value="1"/>
</dbReference>
<dbReference type="CDD" id="cd00086">
    <property type="entry name" value="homeodomain"/>
    <property type="match status" value="1"/>
</dbReference>
<dbReference type="GO" id="GO:0005634">
    <property type="term" value="C:nucleus"/>
    <property type="evidence" value="ECO:0007669"/>
    <property type="project" value="UniProtKB-SubCell"/>
</dbReference>
<organism evidence="9 10">
    <name type="scientific">Chionoecetes opilio</name>
    <name type="common">Atlantic snow crab</name>
    <name type="synonym">Cancer opilio</name>
    <dbReference type="NCBI Taxonomy" id="41210"/>
    <lineage>
        <taxon>Eukaryota</taxon>
        <taxon>Metazoa</taxon>
        <taxon>Ecdysozoa</taxon>
        <taxon>Arthropoda</taxon>
        <taxon>Crustacea</taxon>
        <taxon>Multicrustacea</taxon>
        <taxon>Malacostraca</taxon>
        <taxon>Eumalacostraca</taxon>
        <taxon>Eucarida</taxon>
        <taxon>Decapoda</taxon>
        <taxon>Pleocyemata</taxon>
        <taxon>Brachyura</taxon>
        <taxon>Eubrachyura</taxon>
        <taxon>Majoidea</taxon>
        <taxon>Majidae</taxon>
        <taxon>Chionoecetes</taxon>
    </lineage>
</organism>
<evidence type="ECO:0000259" key="8">
    <source>
        <dbReference type="PROSITE" id="PS50071"/>
    </source>
</evidence>
<dbReference type="OrthoDB" id="6159439at2759"/>
<evidence type="ECO:0000256" key="5">
    <source>
        <dbReference type="PROSITE-ProRule" id="PRU00108"/>
    </source>
</evidence>
<evidence type="ECO:0000256" key="1">
    <source>
        <dbReference type="ARBA" id="ARBA00004123"/>
    </source>
</evidence>
<dbReference type="Pfam" id="PF00046">
    <property type="entry name" value="Homeodomain"/>
    <property type="match status" value="1"/>
</dbReference>
<evidence type="ECO:0000256" key="3">
    <source>
        <dbReference type="ARBA" id="ARBA00023155"/>
    </source>
</evidence>
<dbReference type="AlphaFoldDB" id="A0A8J4XME9"/>
<comment type="caution">
    <text evidence="9">The sequence shown here is derived from an EMBL/GenBank/DDBJ whole genome shotgun (WGS) entry which is preliminary data.</text>
</comment>
<dbReference type="EMBL" id="JACEEZ010024233">
    <property type="protein sequence ID" value="KAG0710397.1"/>
    <property type="molecule type" value="Genomic_DNA"/>
</dbReference>
<dbReference type="InterPro" id="IPR000047">
    <property type="entry name" value="HTH_motif"/>
</dbReference>
<accession>A0A8J4XME9</accession>
<dbReference type="GO" id="GO:0000981">
    <property type="term" value="F:DNA-binding transcription factor activity, RNA polymerase II-specific"/>
    <property type="evidence" value="ECO:0007669"/>
    <property type="project" value="InterPro"/>
</dbReference>
<dbReference type="FunFam" id="1.10.10.60:FF:000424">
    <property type="entry name" value="ANTP homeobox protein"/>
    <property type="match status" value="1"/>
</dbReference>